<evidence type="ECO:0000256" key="2">
    <source>
        <dbReference type="ARBA" id="ARBA00023002"/>
    </source>
</evidence>
<protein>
    <recommendedName>
        <fullName evidence="5">Indolepyruvate oxidoreductase subunit IorA</fullName>
        <shortName evidence="5">IOR</shortName>
        <ecNumber evidence="5">1.2.7.8</ecNumber>
    </recommendedName>
    <alternativeName>
        <fullName evidence="5">Indolepyruvate ferredoxin oxidoreductase subunit alpha</fullName>
    </alternativeName>
</protein>
<name>A0A1G6INV6_9BACT</name>
<dbReference type="CDD" id="cd02008">
    <property type="entry name" value="TPP_IOR_alpha"/>
    <property type="match status" value="1"/>
</dbReference>
<dbReference type="Gene3D" id="3.30.70.20">
    <property type="match status" value="1"/>
</dbReference>
<comment type="catalytic activity">
    <reaction evidence="5">
        <text>indole-3-pyruvate + 2 oxidized [2Fe-2S]-[ferredoxin] + CoA = (indol-3-yl)acetyl-CoA + 2 reduced [2Fe-2S]-[ferredoxin] + CO2 + H(+)</text>
        <dbReference type="Rhea" id="RHEA:12645"/>
        <dbReference type="Rhea" id="RHEA-COMP:10000"/>
        <dbReference type="Rhea" id="RHEA-COMP:10001"/>
        <dbReference type="ChEBI" id="CHEBI:15378"/>
        <dbReference type="ChEBI" id="CHEBI:16526"/>
        <dbReference type="ChEBI" id="CHEBI:17640"/>
        <dbReference type="ChEBI" id="CHEBI:33737"/>
        <dbReference type="ChEBI" id="CHEBI:33738"/>
        <dbReference type="ChEBI" id="CHEBI:57271"/>
        <dbReference type="ChEBI" id="CHEBI:57287"/>
        <dbReference type="EC" id="1.2.7.8"/>
    </reaction>
</comment>
<dbReference type="EC" id="1.2.7.8" evidence="5"/>
<dbReference type="EMBL" id="FMYU01000002">
    <property type="protein sequence ID" value="SDC08188.1"/>
    <property type="molecule type" value="Genomic_DNA"/>
</dbReference>
<dbReference type="PIRSF" id="PIRSF006439">
    <property type="entry name" value="Indolepyruvate_ferr_oxidored"/>
    <property type="match status" value="1"/>
</dbReference>
<dbReference type="Pfam" id="PF02775">
    <property type="entry name" value="TPP_enzyme_C"/>
    <property type="match status" value="1"/>
</dbReference>
<dbReference type="GO" id="GO:0046872">
    <property type="term" value="F:metal ion binding"/>
    <property type="evidence" value="ECO:0007669"/>
    <property type="project" value="UniProtKB-UniRule"/>
</dbReference>
<keyword evidence="5 6" id="KW-0004">4Fe-4S</keyword>
<evidence type="ECO:0000313" key="9">
    <source>
        <dbReference type="Proteomes" id="UP000199411"/>
    </source>
</evidence>
<gene>
    <name evidence="8" type="ORF">SAMN05660835_00279</name>
</gene>
<dbReference type="GO" id="GO:0051539">
    <property type="term" value="F:4 iron, 4 sulfur cluster binding"/>
    <property type="evidence" value="ECO:0007669"/>
    <property type="project" value="UniProtKB-UniRule"/>
</dbReference>
<dbReference type="PANTHER" id="PTHR43710">
    <property type="entry name" value="2-HYDROXYACYL-COA LYASE"/>
    <property type="match status" value="1"/>
</dbReference>
<dbReference type="FunFam" id="3.40.50.970:FF:000039">
    <property type="entry name" value="Indolepyruvate oxidoreductase subunit IorA"/>
    <property type="match status" value="1"/>
</dbReference>
<keyword evidence="3 5" id="KW-0408">Iron</keyword>
<dbReference type="InterPro" id="IPR002880">
    <property type="entry name" value="Pyrv_Fd/Flavodoxin_OxRdtase_N"/>
</dbReference>
<feature type="binding site" evidence="6">
    <location>
        <position position="593"/>
    </location>
    <ligand>
        <name>[4Fe-4S] cluster</name>
        <dbReference type="ChEBI" id="CHEBI:49883"/>
        <label>1</label>
    </ligand>
</feature>
<keyword evidence="5" id="KW-0813">Transport</keyword>
<evidence type="ECO:0000256" key="6">
    <source>
        <dbReference type="PIRSR" id="PIRSR006439-50"/>
    </source>
</evidence>
<dbReference type="GO" id="GO:0043805">
    <property type="term" value="F:indolepyruvate ferredoxin oxidoreductase activity"/>
    <property type="evidence" value="ECO:0007669"/>
    <property type="project" value="UniProtKB-UniRule"/>
</dbReference>
<evidence type="ECO:0000256" key="3">
    <source>
        <dbReference type="ARBA" id="ARBA00023004"/>
    </source>
</evidence>
<comment type="function">
    <text evidence="5">Catalyzes the ferredoxin-dependent oxidative decarboxylation of arylpyruvates.</text>
</comment>
<feature type="binding site" evidence="6">
    <location>
        <position position="583"/>
    </location>
    <ligand>
        <name>[4Fe-4S] cluster</name>
        <dbReference type="ChEBI" id="CHEBI:49883"/>
        <label>2</label>
    </ligand>
</feature>
<dbReference type="PROSITE" id="PS00198">
    <property type="entry name" value="4FE4S_FER_1"/>
    <property type="match status" value="1"/>
</dbReference>
<keyword evidence="2 5" id="KW-0560">Oxidoreductase</keyword>
<dbReference type="InterPro" id="IPR045025">
    <property type="entry name" value="HACL1-like"/>
</dbReference>
<reference evidence="9" key="1">
    <citation type="submission" date="2016-10" db="EMBL/GenBank/DDBJ databases">
        <authorList>
            <person name="Varghese N."/>
            <person name="Submissions S."/>
        </authorList>
    </citation>
    <scope>NUCLEOTIDE SEQUENCE [LARGE SCALE GENOMIC DNA]</scope>
    <source>
        <strain evidence="9">DSM 8415</strain>
    </source>
</reference>
<feature type="binding site" evidence="6">
    <location>
        <position position="586"/>
    </location>
    <ligand>
        <name>[4Fe-4S] cluster</name>
        <dbReference type="ChEBI" id="CHEBI:49883"/>
        <label>2</label>
    </ligand>
</feature>
<accession>A0A1G6INV6</accession>
<comment type="cofactor">
    <cofactor evidence="5 6">
        <name>[4Fe-4S] cluster</name>
        <dbReference type="ChEBI" id="CHEBI:49883"/>
    </cofactor>
    <text evidence="5 6">Binds 2 [4Fe-4S] clusters. In this family the first cluster has a non-standard and varying [4Fe-4S] binding motif CX(2)CX(2)CX(4-5)CP.</text>
</comment>
<keyword evidence="4 5" id="KW-0411">Iron-sulfur</keyword>
<feature type="binding site" evidence="6">
    <location>
        <position position="564"/>
    </location>
    <ligand>
        <name>[4Fe-4S] cluster</name>
        <dbReference type="ChEBI" id="CHEBI:49883"/>
        <label>2</label>
    </ligand>
</feature>
<evidence type="ECO:0000256" key="5">
    <source>
        <dbReference type="PIRNR" id="PIRNR006439"/>
    </source>
</evidence>
<dbReference type="InterPro" id="IPR017721">
    <property type="entry name" value="IorA"/>
</dbReference>
<organism evidence="8 9">
    <name type="scientific">Desulfurella multipotens</name>
    <dbReference type="NCBI Taxonomy" id="79269"/>
    <lineage>
        <taxon>Bacteria</taxon>
        <taxon>Pseudomonadati</taxon>
        <taxon>Campylobacterota</taxon>
        <taxon>Desulfurellia</taxon>
        <taxon>Desulfurellales</taxon>
        <taxon>Desulfurellaceae</taxon>
        <taxon>Desulfurella</taxon>
    </lineage>
</organism>
<dbReference type="InterPro" id="IPR029061">
    <property type="entry name" value="THDP-binding"/>
</dbReference>
<dbReference type="Pfam" id="PF01855">
    <property type="entry name" value="POR_N"/>
    <property type="match status" value="1"/>
</dbReference>
<keyword evidence="9" id="KW-1185">Reference proteome</keyword>
<keyword evidence="5" id="KW-0249">Electron transport</keyword>
<evidence type="ECO:0000256" key="4">
    <source>
        <dbReference type="ARBA" id="ARBA00023014"/>
    </source>
</evidence>
<dbReference type="SUPFAM" id="SSF54862">
    <property type="entry name" value="4Fe-4S ferredoxins"/>
    <property type="match status" value="1"/>
</dbReference>
<dbReference type="InterPro" id="IPR011766">
    <property type="entry name" value="TPP_enzyme_TPP-bd"/>
</dbReference>
<feature type="domain" description="4Fe-4S ferredoxin-type" evidence="7">
    <location>
        <begin position="574"/>
        <end position="602"/>
    </location>
</feature>
<dbReference type="InterPro" id="IPR017900">
    <property type="entry name" value="4Fe4S_Fe_S_CS"/>
</dbReference>
<dbReference type="CDD" id="cd07034">
    <property type="entry name" value="TPP_PYR_PFOR_IOR-alpha_like"/>
    <property type="match status" value="1"/>
</dbReference>
<feature type="binding site" evidence="6">
    <location>
        <position position="555"/>
    </location>
    <ligand>
        <name>[4Fe-4S] cluster</name>
        <dbReference type="ChEBI" id="CHEBI:49883"/>
        <label>1</label>
    </ligand>
</feature>
<feature type="binding site" evidence="6">
    <location>
        <position position="558"/>
    </location>
    <ligand>
        <name>[4Fe-4S] cluster</name>
        <dbReference type="ChEBI" id="CHEBI:49883"/>
        <label>1</label>
    </ligand>
</feature>
<dbReference type="GO" id="GO:0030976">
    <property type="term" value="F:thiamine pyrophosphate binding"/>
    <property type="evidence" value="ECO:0007669"/>
    <property type="project" value="InterPro"/>
</dbReference>
<dbReference type="AlphaFoldDB" id="A0A1G6INV6"/>
<evidence type="ECO:0000313" key="8">
    <source>
        <dbReference type="EMBL" id="SDC08188.1"/>
    </source>
</evidence>
<feature type="binding site" evidence="6">
    <location>
        <position position="589"/>
    </location>
    <ligand>
        <name>[4Fe-4S] cluster</name>
        <dbReference type="ChEBI" id="CHEBI:49883"/>
        <label>2</label>
    </ligand>
</feature>
<keyword evidence="1 5" id="KW-0479">Metal-binding</keyword>
<dbReference type="Gene3D" id="3.40.50.970">
    <property type="match status" value="2"/>
</dbReference>
<dbReference type="PROSITE" id="PS51379">
    <property type="entry name" value="4FE4S_FER_2"/>
    <property type="match status" value="1"/>
</dbReference>
<keyword evidence="8" id="KW-0670">Pyruvate</keyword>
<dbReference type="Proteomes" id="UP000199411">
    <property type="component" value="Unassembled WGS sequence"/>
</dbReference>
<proteinExistence type="predicted"/>
<dbReference type="SUPFAM" id="SSF52518">
    <property type="entry name" value="Thiamin diphosphate-binding fold (THDP-binding)"/>
    <property type="match status" value="2"/>
</dbReference>
<feature type="binding site" evidence="6">
    <location>
        <position position="552"/>
    </location>
    <ligand>
        <name>[4Fe-4S] cluster</name>
        <dbReference type="ChEBI" id="CHEBI:49883"/>
        <label>1</label>
    </ligand>
</feature>
<sequence length="602" mass="66895">MLAKFVFFAKSIFMIEILSGNEAIAQALLESNVRFASAYPGTPSSEILRYGLYLKSKYNLNAYIEWSINEKVALEEALSASFTGIDSAFFCKQVGLNVALDPLMSASLVGTQGAFVVVAADDPGPYSSQTEQDSRMLALFAKIPVFDPSDIKEAYDFSKKAVELSRTYKLPVMLRTTTRISHGRQNIVVQDNIENITLNAEFKKDPARFAATPKLRFILHKKLNEKLFSIASKNSLKFDFFGNILLVSSGLVYSNLYELIQEHKLQDKVTLAKADMPYPLPNIDLSRFEKAIAIEETYPLIELQLNLQGRRNNIVPKEGELSMDVCEQILYNIGVLDSFVPVNIDFKDKPPSLCPGCAHRSAFFEIKQVYSDAIFAGDIGCYTLGVNLGVTDTVFCMGASVSFAFGFDKAFKLSDKNQHVVAIIGDSTFFHTGLSALIDAIHNNAAFLLVILDNSTVAMTGNQKTLSSPVNSLGEAVKPISIEKIVRNLDIGFLEIVDPYDFKKSIEVLKQSKDYIEKNSSIAVIIFRHLCVNTDEGLKNNPIIKVFVDNDCKGCKLCIDEFECQSLIFNEDTKQVEIDRKTCIDCAQCIYSCPFGSIKVLK</sequence>
<evidence type="ECO:0000259" key="7">
    <source>
        <dbReference type="PROSITE" id="PS51379"/>
    </source>
</evidence>
<evidence type="ECO:0000256" key="1">
    <source>
        <dbReference type="ARBA" id="ARBA00022723"/>
    </source>
</evidence>
<dbReference type="GO" id="GO:0044281">
    <property type="term" value="P:small molecule metabolic process"/>
    <property type="evidence" value="ECO:0007669"/>
    <property type="project" value="UniProtKB-ARBA"/>
</dbReference>
<dbReference type="InterPro" id="IPR017896">
    <property type="entry name" value="4Fe4S_Fe-S-bd"/>
</dbReference>
<dbReference type="PANTHER" id="PTHR43710:SF7">
    <property type="entry name" value="INDOLEPYRUVATE OXIDOREDUCTASE SUBUNIT IORA"/>
    <property type="match status" value="1"/>
</dbReference>